<evidence type="ECO:0000256" key="5">
    <source>
        <dbReference type="ARBA" id="ARBA00022889"/>
    </source>
</evidence>
<feature type="domain" description="Cadherin" evidence="12">
    <location>
        <begin position="156"/>
        <end position="241"/>
    </location>
</feature>
<dbReference type="InterPro" id="IPR050174">
    <property type="entry name" value="Protocadherin/Cadherin-CA"/>
</dbReference>
<evidence type="ECO:0000256" key="3">
    <source>
        <dbReference type="ARBA" id="ARBA00022737"/>
    </source>
</evidence>
<dbReference type="InterPro" id="IPR002126">
    <property type="entry name" value="Cadherin-like_dom"/>
</dbReference>
<feature type="domain" description="Cadherin" evidence="12">
    <location>
        <begin position="350"/>
        <end position="455"/>
    </location>
</feature>
<gene>
    <name evidence="14" type="primary">LOC107125750</name>
</gene>
<keyword evidence="8" id="KW-0325">Glycoprotein</keyword>
<dbReference type="Gene3D" id="2.60.40.60">
    <property type="entry name" value="Cadherins"/>
    <property type="match status" value="6"/>
</dbReference>
<feature type="chain" id="PRO_5046843398" evidence="11">
    <location>
        <begin position="29"/>
        <end position="814"/>
    </location>
</feature>
<name>A0ABM1LFF4_GEKJA</name>
<evidence type="ECO:0000256" key="11">
    <source>
        <dbReference type="SAM" id="SignalP"/>
    </source>
</evidence>
<dbReference type="CDD" id="cd11304">
    <property type="entry name" value="Cadherin_repeat"/>
    <property type="match status" value="6"/>
</dbReference>
<dbReference type="InterPro" id="IPR032455">
    <property type="entry name" value="Cadherin_C"/>
</dbReference>
<dbReference type="PROSITE" id="PS00232">
    <property type="entry name" value="CADHERIN_1"/>
    <property type="match status" value="4"/>
</dbReference>
<feature type="domain" description="Cadherin" evidence="12">
    <location>
        <begin position="456"/>
        <end position="562"/>
    </location>
</feature>
<keyword evidence="4 9" id="KW-0106">Calcium</keyword>
<evidence type="ECO:0000256" key="10">
    <source>
        <dbReference type="SAM" id="Phobius"/>
    </source>
</evidence>
<keyword evidence="3" id="KW-0677">Repeat</keyword>
<feature type="signal peptide" evidence="11">
    <location>
        <begin position="1"/>
        <end position="28"/>
    </location>
</feature>
<dbReference type="InterPro" id="IPR013164">
    <property type="entry name" value="Cadherin_N"/>
</dbReference>
<evidence type="ECO:0000259" key="12">
    <source>
        <dbReference type="PROSITE" id="PS50268"/>
    </source>
</evidence>
<keyword evidence="5" id="KW-0130">Cell adhesion</keyword>
<evidence type="ECO:0000313" key="14">
    <source>
        <dbReference type="RefSeq" id="XP_015284691.1"/>
    </source>
</evidence>
<dbReference type="PANTHER" id="PTHR24028">
    <property type="entry name" value="CADHERIN-87A"/>
    <property type="match status" value="1"/>
</dbReference>
<evidence type="ECO:0000256" key="4">
    <source>
        <dbReference type="ARBA" id="ARBA00022837"/>
    </source>
</evidence>
<comment type="subcellular location">
    <subcellularLocation>
        <location evidence="1">Membrane</location>
        <topology evidence="1">Single-pass membrane protein</topology>
    </subcellularLocation>
</comment>
<dbReference type="Proteomes" id="UP000694871">
    <property type="component" value="Unplaced"/>
</dbReference>
<dbReference type="InterPro" id="IPR015919">
    <property type="entry name" value="Cadherin-like_sf"/>
</dbReference>
<evidence type="ECO:0000256" key="1">
    <source>
        <dbReference type="ARBA" id="ARBA00004167"/>
    </source>
</evidence>
<evidence type="ECO:0000256" key="9">
    <source>
        <dbReference type="PROSITE-ProRule" id="PRU00043"/>
    </source>
</evidence>
<evidence type="ECO:0000256" key="6">
    <source>
        <dbReference type="ARBA" id="ARBA00022989"/>
    </source>
</evidence>
<keyword evidence="11" id="KW-0732">Signal</keyword>
<evidence type="ECO:0000256" key="2">
    <source>
        <dbReference type="ARBA" id="ARBA00022692"/>
    </source>
</evidence>
<dbReference type="SMART" id="SM00112">
    <property type="entry name" value="CA"/>
    <property type="match status" value="6"/>
</dbReference>
<dbReference type="SUPFAM" id="SSF49313">
    <property type="entry name" value="Cadherin-like"/>
    <property type="match status" value="6"/>
</dbReference>
<feature type="domain" description="Cadherin" evidence="12">
    <location>
        <begin position="580"/>
        <end position="683"/>
    </location>
</feature>
<keyword evidence="13" id="KW-1185">Reference proteome</keyword>
<dbReference type="PROSITE" id="PS50268">
    <property type="entry name" value="CADHERIN_2"/>
    <property type="match status" value="6"/>
</dbReference>
<dbReference type="Pfam" id="PF16492">
    <property type="entry name" value="Cadherin_C_2"/>
    <property type="match status" value="1"/>
</dbReference>
<accession>A0ABM1LFF4</accession>
<feature type="transmembrane region" description="Helical" evidence="10">
    <location>
        <begin position="688"/>
        <end position="711"/>
    </location>
</feature>
<keyword evidence="6 10" id="KW-1133">Transmembrane helix</keyword>
<dbReference type="Pfam" id="PF00028">
    <property type="entry name" value="Cadherin"/>
    <property type="match status" value="5"/>
</dbReference>
<dbReference type="RefSeq" id="XP_015284691.1">
    <property type="nucleotide sequence ID" value="XM_015429205.1"/>
</dbReference>
<sequence>MLAWQADSVKGWLLQLLLLLTAWEMGSGQLQYSVPEESQHGTFVGRIAQDLGLEVSELVPRMFRMLSKGRGDYFEVNVQNGILFVNSQIDREELCAESVVCIIHLEALVDKPLRVFHVQVEIVDINDNAPVFPLTEKHLAVAESSVRDAQFPLEGASDADINANSLLTYKLSPNLHFTLEVTESHEHSASLFLVLMKPLDREESAAHHLLLTATDGGQPQLTGTVQLLIKVLDANDNSPAFNQSVYKVQLFENSNSGLLAIRLNAIDLDEGANREVSYISSSFSPPNGKEKFVLDQETGEIHVKGDIDFEDRNFYEIQVEAQDKGSPPLSGHCKVLIEVLDVNDNAPEVTVSSLSVPVPENSPPGTVVALISISDRDSGANGQVTCSMWPSGLPFKLTSTFKNYYSLVLAKPLDREQVAEYSLVVFAQDQGDPPLSASSSLVVPISDVNDNAPTFAQPSYTVFVKENNPPGAHIFTVSASDPDVAENALVSYWLDEKLWPLSSYISVHSESGKLYALQPLDYEEVKLLEFQVRAKDAGLPSLCGNVTVQVFVLDENDNTPAVFGPAEDTPTLLKVPVAAGHVVGKIHALDADSGYNAWLRYELYDATSSPWRVGLYSGEISTARALEEAEGSNIQSLLVLVKDHGKPVLSTTATFSVSLVASAQAAQTDARLSRMGGSAKPLADTANLYLIIAICSVSSLFLLVILVYVALRCQSQAKEAMMYGPGTATLVCASEVGSWSYSNRHSHILAGVSGEPGAKNDLMVFSPNIPVLTESGKELVPNAAGQIKAPPSHTSKNKRLYEEDGMDTATFLTI</sequence>
<dbReference type="InterPro" id="IPR020894">
    <property type="entry name" value="Cadherin_CS"/>
</dbReference>
<dbReference type="PRINTS" id="PR00205">
    <property type="entry name" value="CADHERIN"/>
</dbReference>
<feature type="domain" description="Cadherin" evidence="12">
    <location>
        <begin position="242"/>
        <end position="349"/>
    </location>
</feature>
<keyword evidence="2 10" id="KW-0812">Transmembrane</keyword>
<dbReference type="GeneID" id="107125750"/>
<dbReference type="Pfam" id="PF08266">
    <property type="entry name" value="Cadherin_2"/>
    <property type="match status" value="1"/>
</dbReference>
<evidence type="ECO:0000256" key="7">
    <source>
        <dbReference type="ARBA" id="ARBA00023136"/>
    </source>
</evidence>
<protein>
    <submittedName>
        <fullName evidence="14">Protocadherin alpha-2-like</fullName>
    </submittedName>
</protein>
<feature type="domain" description="Cadherin" evidence="12">
    <location>
        <begin position="33"/>
        <end position="132"/>
    </location>
</feature>
<evidence type="ECO:0000313" key="13">
    <source>
        <dbReference type="Proteomes" id="UP000694871"/>
    </source>
</evidence>
<keyword evidence="7 10" id="KW-0472">Membrane</keyword>
<reference evidence="14" key="1">
    <citation type="submission" date="2025-08" db="UniProtKB">
        <authorList>
            <consortium name="RefSeq"/>
        </authorList>
    </citation>
    <scope>IDENTIFICATION</scope>
</reference>
<evidence type="ECO:0000256" key="8">
    <source>
        <dbReference type="ARBA" id="ARBA00023180"/>
    </source>
</evidence>
<dbReference type="PANTHER" id="PTHR24028:SF133">
    <property type="entry name" value="PROTOCADHERIN ALPHA-4"/>
    <property type="match status" value="1"/>
</dbReference>
<organism evidence="13 14">
    <name type="scientific">Gekko japonicus</name>
    <name type="common">Schlegel's Japanese gecko</name>
    <dbReference type="NCBI Taxonomy" id="146911"/>
    <lineage>
        <taxon>Eukaryota</taxon>
        <taxon>Metazoa</taxon>
        <taxon>Chordata</taxon>
        <taxon>Craniata</taxon>
        <taxon>Vertebrata</taxon>
        <taxon>Euteleostomi</taxon>
        <taxon>Lepidosauria</taxon>
        <taxon>Squamata</taxon>
        <taxon>Bifurcata</taxon>
        <taxon>Gekkota</taxon>
        <taxon>Gekkonidae</taxon>
        <taxon>Gekkoninae</taxon>
        <taxon>Gekko</taxon>
    </lineage>
</organism>
<proteinExistence type="predicted"/>